<evidence type="ECO:0000313" key="3">
    <source>
        <dbReference type="Proteomes" id="UP001165590"/>
    </source>
</evidence>
<evidence type="ECO:0000313" key="2">
    <source>
        <dbReference type="EMBL" id="MCX4233825.1"/>
    </source>
</evidence>
<dbReference type="Pfam" id="PF04149">
    <property type="entry name" value="DUF397"/>
    <property type="match status" value="1"/>
</dbReference>
<organism evidence="2 3">
    <name type="scientific">Streptomyces ortus</name>
    <dbReference type="NCBI Taxonomy" id="2867268"/>
    <lineage>
        <taxon>Bacteria</taxon>
        <taxon>Bacillati</taxon>
        <taxon>Actinomycetota</taxon>
        <taxon>Actinomycetes</taxon>
        <taxon>Kitasatosporales</taxon>
        <taxon>Streptomycetaceae</taxon>
        <taxon>Streptomyces</taxon>
    </lineage>
</organism>
<keyword evidence="3" id="KW-1185">Reference proteome</keyword>
<gene>
    <name evidence="2" type="ORF">K3769_13780</name>
</gene>
<dbReference type="Proteomes" id="UP001165590">
    <property type="component" value="Unassembled WGS sequence"/>
</dbReference>
<dbReference type="RefSeq" id="WP_267026724.1">
    <property type="nucleotide sequence ID" value="NZ_JAIFZO010000002.1"/>
</dbReference>
<sequence length="80" mass="8526">MPLGGPVLDEGLASVSWRKSTYSETGNDNCCEVAFLATEVKVRDSKLPERAVLGFTRSAWQIAVAHFGSPPSVGGGHEHI</sequence>
<comment type="caution">
    <text evidence="2">The sequence shown here is derived from an EMBL/GenBank/DDBJ whole genome shotgun (WGS) entry which is preliminary data.</text>
</comment>
<dbReference type="EMBL" id="JAIFZO010000002">
    <property type="protein sequence ID" value="MCX4233825.1"/>
    <property type="molecule type" value="Genomic_DNA"/>
</dbReference>
<feature type="domain" description="DUF397" evidence="1">
    <location>
        <begin position="16"/>
        <end position="61"/>
    </location>
</feature>
<dbReference type="InterPro" id="IPR007278">
    <property type="entry name" value="DUF397"/>
</dbReference>
<protein>
    <submittedName>
        <fullName evidence="2">DUF397 domain-containing protein</fullName>
    </submittedName>
</protein>
<reference evidence="2" key="1">
    <citation type="journal article" date="2022" name="bioRxiv">
        <title>Discovery and biosynthetic assessment of Streptomyces ortus sp nov. isolated from a deep-sea sponge.</title>
        <authorList>
            <person name="Williams S.E."/>
        </authorList>
    </citation>
    <scope>NUCLEOTIDE SEQUENCE</scope>
    <source>
        <strain evidence="2">A15ISP2-DRY2</strain>
    </source>
</reference>
<accession>A0ABT3V1D9</accession>
<evidence type="ECO:0000259" key="1">
    <source>
        <dbReference type="Pfam" id="PF04149"/>
    </source>
</evidence>
<name>A0ABT3V1D9_9ACTN</name>
<proteinExistence type="predicted"/>